<dbReference type="HOGENOM" id="CLU_027562_17_5_11"/>
<gene>
    <name evidence="5" type="ORF">B840_07100</name>
</gene>
<keyword evidence="2" id="KW-0238">DNA-binding</keyword>
<dbReference type="Gene3D" id="1.10.150.130">
    <property type="match status" value="1"/>
</dbReference>
<dbReference type="InterPro" id="IPR013762">
    <property type="entry name" value="Integrase-like_cat_sf"/>
</dbReference>
<dbReference type="GO" id="GO:0015074">
    <property type="term" value="P:DNA integration"/>
    <property type="evidence" value="ECO:0007669"/>
    <property type="project" value="InterPro"/>
</dbReference>
<evidence type="ECO:0000259" key="4">
    <source>
        <dbReference type="PROSITE" id="PS51898"/>
    </source>
</evidence>
<evidence type="ECO:0000313" key="5">
    <source>
        <dbReference type="EMBL" id="AJK69025.1"/>
    </source>
</evidence>
<reference evidence="5 6" key="1">
    <citation type="submission" date="2014-05" db="EMBL/GenBank/DDBJ databases">
        <title>Complete genome sequence of Corynebacterium marinum DSM 44953.</title>
        <authorList>
            <person name="Schaffert L."/>
            <person name="Albersmeier A."/>
            <person name="Kalinowski J."/>
            <person name="Ruckert C."/>
        </authorList>
    </citation>
    <scope>NUCLEOTIDE SEQUENCE [LARGE SCALE GENOMIC DNA]</scope>
    <source>
        <strain evidence="5 6">DSM 44953</strain>
    </source>
</reference>
<dbReference type="GO" id="GO:0003677">
    <property type="term" value="F:DNA binding"/>
    <property type="evidence" value="ECO:0007669"/>
    <property type="project" value="UniProtKB-KW"/>
</dbReference>
<evidence type="ECO:0000256" key="2">
    <source>
        <dbReference type="ARBA" id="ARBA00023125"/>
    </source>
</evidence>
<dbReference type="Gene3D" id="1.10.443.10">
    <property type="entry name" value="Intergrase catalytic core"/>
    <property type="match status" value="1"/>
</dbReference>
<dbReference type="KEGG" id="cmq:B840_07100"/>
<evidence type="ECO:0000256" key="1">
    <source>
        <dbReference type="ARBA" id="ARBA00008857"/>
    </source>
</evidence>
<sequence length="401" mass="44958">MAKFGNVRTLPSGKFQARYTGPDGLAHKAPATFHLKGEAYGWLEGEQRLIYLGAWTSPAQRLAEAKAEEERDSLTVKVWLADWLDRKEREGLKPSTMAKYRERIERRVTGDELPKSIREFASLPVADVTATQARLWWTSVEEHWPDSGEMNSKAYQHMRSAFAYLVDEERIPANPIVIKAARRKPKPILQRDLLDIEELTALYRESPDRYRLITALTLFHGLRLGEALALKRKNVIVERVAPAGGGMGPVDLRISVRVEDNVQRIDGEMVSMGSPKTGAGVRTVPVFRAFHADVCEHLKAFTGPKPEDLATTTRTGKPVMDTSYRSVLNGMRERAGVEKRVHAHAGRRYITTALLEQGVEPQVVGEIIGDKDLTTVLEVYAQVRAGRTDEVMEQLGRGVRL</sequence>
<dbReference type="InterPro" id="IPR010998">
    <property type="entry name" value="Integrase_recombinase_N"/>
</dbReference>
<dbReference type="EMBL" id="CP007790">
    <property type="protein sequence ID" value="AJK69025.1"/>
    <property type="molecule type" value="Genomic_DNA"/>
</dbReference>
<comment type="similarity">
    <text evidence="1">Belongs to the 'phage' integrase family.</text>
</comment>
<dbReference type="Proteomes" id="UP000031928">
    <property type="component" value="Chromosome"/>
</dbReference>
<dbReference type="Pfam" id="PF26003">
    <property type="entry name" value="Integrase_N_phage"/>
    <property type="match status" value="1"/>
</dbReference>
<dbReference type="PANTHER" id="PTHR30349:SF41">
    <property type="entry name" value="INTEGRASE_RECOMBINASE PROTEIN MJ0367-RELATED"/>
    <property type="match status" value="1"/>
</dbReference>
<feature type="domain" description="Tyr recombinase" evidence="4">
    <location>
        <begin position="183"/>
        <end position="393"/>
    </location>
</feature>
<dbReference type="Pfam" id="PF00589">
    <property type="entry name" value="Phage_integrase"/>
    <property type="match status" value="1"/>
</dbReference>
<name>A0A0B6TTV4_9CORY</name>
<protein>
    <recommendedName>
        <fullName evidence="4">Tyr recombinase domain-containing protein</fullName>
    </recommendedName>
</protein>
<dbReference type="RefSeq" id="WP_042621560.1">
    <property type="nucleotide sequence ID" value="NZ_CP007790.1"/>
</dbReference>
<dbReference type="InterPro" id="IPR058717">
    <property type="entry name" value="Phage_L5_Integrase_N"/>
</dbReference>
<evidence type="ECO:0000313" key="6">
    <source>
        <dbReference type="Proteomes" id="UP000031928"/>
    </source>
</evidence>
<dbReference type="SUPFAM" id="SSF56349">
    <property type="entry name" value="DNA breaking-rejoining enzymes"/>
    <property type="match status" value="1"/>
</dbReference>
<proteinExistence type="inferred from homology"/>
<dbReference type="InterPro" id="IPR002104">
    <property type="entry name" value="Integrase_catalytic"/>
</dbReference>
<dbReference type="GO" id="GO:0006310">
    <property type="term" value="P:DNA recombination"/>
    <property type="evidence" value="ECO:0007669"/>
    <property type="project" value="UniProtKB-KW"/>
</dbReference>
<dbReference type="PROSITE" id="PS51898">
    <property type="entry name" value="TYR_RECOMBINASE"/>
    <property type="match status" value="1"/>
</dbReference>
<accession>A0A0B6TTV4</accession>
<evidence type="ECO:0000256" key="3">
    <source>
        <dbReference type="ARBA" id="ARBA00023172"/>
    </source>
</evidence>
<dbReference type="InterPro" id="IPR050090">
    <property type="entry name" value="Tyrosine_recombinase_XerCD"/>
</dbReference>
<keyword evidence="6" id="KW-1185">Reference proteome</keyword>
<organism evidence="5 6">
    <name type="scientific">Corynebacterium marinum DSM 44953</name>
    <dbReference type="NCBI Taxonomy" id="1224162"/>
    <lineage>
        <taxon>Bacteria</taxon>
        <taxon>Bacillati</taxon>
        <taxon>Actinomycetota</taxon>
        <taxon>Actinomycetes</taxon>
        <taxon>Mycobacteriales</taxon>
        <taxon>Corynebacteriaceae</taxon>
        <taxon>Corynebacterium</taxon>
    </lineage>
</organism>
<dbReference type="AlphaFoldDB" id="A0A0B6TTV4"/>
<keyword evidence="3" id="KW-0233">DNA recombination</keyword>
<dbReference type="PANTHER" id="PTHR30349">
    <property type="entry name" value="PHAGE INTEGRASE-RELATED"/>
    <property type="match status" value="1"/>
</dbReference>
<dbReference type="InterPro" id="IPR011010">
    <property type="entry name" value="DNA_brk_join_enz"/>
</dbReference>